<keyword evidence="5" id="KW-1185">Reference proteome</keyword>
<protein>
    <recommendedName>
        <fullName evidence="6">EF-hand domain-containing protein</fullName>
    </recommendedName>
</protein>
<evidence type="ECO:0000313" key="3">
    <source>
        <dbReference type="EMBL" id="PAS93253.1"/>
    </source>
</evidence>
<evidence type="ECO:0008006" key="6">
    <source>
        <dbReference type="Google" id="ProtNLM"/>
    </source>
</evidence>
<dbReference type="EMBL" id="MDUX01000026">
    <property type="protein sequence ID" value="KAF7599175.1"/>
    <property type="molecule type" value="Genomic_DNA"/>
</dbReference>
<evidence type="ECO:0000313" key="4">
    <source>
        <dbReference type="Proteomes" id="UP000216107"/>
    </source>
</evidence>
<feature type="transmembrane region" description="Helical" evidence="1">
    <location>
        <begin position="32"/>
        <end position="52"/>
    </location>
</feature>
<evidence type="ECO:0000313" key="5">
    <source>
        <dbReference type="Proteomes" id="UP000623509"/>
    </source>
</evidence>
<evidence type="ECO:0000256" key="1">
    <source>
        <dbReference type="SAM" id="Phobius"/>
    </source>
</evidence>
<dbReference type="PROSITE" id="PS00018">
    <property type="entry name" value="EF_HAND_1"/>
    <property type="match status" value="1"/>
</dbReference>
<dbReference type="OrthoDB" id="7013907at2"/>
<reference evidence="3 4" key="2">
    <citation type="submission" date="2017-07" db="EMBL/GenBank/DDBJ databases">
        <title>Candidatus Dactylopiibacterium carminicum, a nitrogen-fixing symbiont of the cochineal insect Dactylopius coccus and Dactylopius opuntiae (Hemiptera: Coccoidea: Dactylopiidae).</title>
        <authorList>
            <person name="Vera A."/>
        </authorList>
    </citation>
    <scope>NUCLEOTIDE SEQUENCE [LARGE SCALE GENOMIC DNA]</scope>
    <source>
        <strain evidence="3 4">NFDCM</strain>
    </source>
</reference>
<keyword evidence="1" id="KW-0812">Transmembrane</keyword>
<feature type="transmembrane region" description="Helical" evidence="1">
    <location>
        <begin position="58"/>
        <end position="74"/>
    </location>
</feature>
<sequence length="325" mass="36865">MRFSIRTFADGHWLLLALLGRLPRLRLPRLRLPLMLFALACISGITLVQVFGDRTPPPWLFSLMAAIGVLLLWVRAYRRYRLIADTPHAPIAATPQGFAAISGIGRVPPEELPLRSPLHYLPCLWYRVKHEKKDDGNNWQTEHEECSDAPFYLEDVDGQRCRIDPEGARVEALLCDEVVDGDKRTTQWLLIPGTPIHAVGHFSSRNPGVDRPPLRVEVRDRLAEWKASGHTQRFDLDGNGELDLQEWELARAAALRETHRERAASSSQPDEHHLCAPRDGRPFFIADHPPARFVKRLKGQAAGWCIIFLILMVFTGWLYTGGASW</sequence>
<dbReference type="EMBL" id="NMRN01000020">
    <property type="protein sequence ID" value="PAS93253.1"/>
    <property type="molecule type" value="Genomic_DNA"/>
</dbReference>
<gene>
    <name evidence="2" type="ORF">BGI27_09340</name>
    <name evidence="3" type="ORF">CGU29_08415</name>
</gene>
<name>A0A272ET05_9RHOO</name>
<keyword evidence="1" id="KW-0472">Membrane</keyword>
<dbReference type="InterPro" id="IPR018247">
    <property type="entry name" value="EF_Hand_1_Ca_BS"/>
</dbReference>
<comment type="caution">
    <text evidence="3">The sequence shown here is derived from an EMBL/GenBank/DDBJ whole genome shotgun (WGS) entry which is preliminary data.</text>
</comment>
<proteinExistence type="predicted"/>
<accession>A0A272ET05</accession>
<dbReference type="Proteomes" id="UP000216107">
    <property type="component" value="Unassembled WGS sequence"/>
</dbReference>
<evidence type="ECO:0000313" key="2">
    <source>
        <dbReference type="EMBL" id="KAF7599175.1"/>
    </source>
</evidence>
<dbReference type="AlphaFoldDB" id="A0A272ET05"/>
<dbReference type="Proteomes" id="UP000623509">
    <property type="component" value="Unassembled WGS sequence"/>
</dbReference>
<keyword evidence="1" id="KW-1133">Transmembrane helix</keyword>
<organism evidence="3 4">
    <name type="scientific">Candidatus Dactylopiibacterium carminicum</name>
    <dbReference type="NCBI Taxonomy" id="857335"/>
    <lineage>
        <taxon>Bacteria</taxon>
        <taxon>Pseudomonadati</taxon>
        <taxon>Pseudomonadota</taxon>
        <taxon>Betaproteobacteria</taxon>
        <taxon>Rhodocyclales</taxon>
        <taxon>Rhodocyclaceae</taxon>
        <taxon>Candidatus Dactylopiibacterium</taxon>
    </lineage>
</organism>
<reference evidence="2 5" key="1">
    <citation type="submission" date="2016-08" db="EMBL/GenBank/DDBJ databases">
        <title>Candidatus Dactylopiibacterium carminicum genome sequence.</title>
        <authorList>
            <person name="Ramirez-Puebla S.T."/>
            <person name="Ormeno-Orrillo E."/>
            <person name="Vera-Ponce De Leon A."/>
            <person name="Luis L."/>
            <person name="Sanchez-Flores A."/>
            <person name="Monica R."/>
            <person name="Martinez-Romero E."/>
        </authorList>
    </citation>
    <scope>NUCLEOTIDE SEQUENCE [LARGE SCALE GENOMIC DNA]</scope>
    <source>
        <strain evidence="2">END1</strain>
    </source>
</reference>
<dbReference type="RefSeq" id="WP_095524617.1">
    <property type="nucleotide sequence ID" value="NZ_MDUX01000026.1"/>
</dbReference>
<feature type="transmembrane region" description="Helical" evidence="1">
    <location>
        <begin position="301"/>
        <end position="319"/>
    </location>
</feature>